<evidence type="ECO:0000256" key="3">
    <source>
        <dbReference type="ARBA" id="ARBA00005046"/>
    </source>
</evidence>
<evidence type="ECO:0000256" key="9">
    <source>
        <dbReference type="ARBA" id="ARBA00023150"/>
    </source>
</evidence>
<keyword evidence="6 11" id="KW-0808">Transferase</keyword>
<evidence type="ECO:0000256" key="11">
    <source>
        <dbReference type="RuleBase" id="RU365090"/>
    </source>
</evidence>
<feature type="compositionally biased region" description="Polar residues" evidence="12">
    <location>
        <begin position="421"/>
        <end position="432"/>
    </location>
</feature>
<keyword evidence="7 11" id="KW-0479">Metal-binding</keyword>
<evidence type="ECO:0000313" key="15">
    <source>
        <dbReference type="Proteomes" id="UP000712673"/>
    </source>
</evidence>
<dbReference type="Pfam" id="PF03453">
    <property type="entry name" value="MoeA_N"/>
    <property type="match status" value="1"/>
</dbReference>
<reference evidence="14" key="1">
    <citation type="submission" date="2019-03" db="EMBL/GenBank/DDBJ databases">
        <title>Lake Tanganyika Metagenome-Assembled Genomes (MAGs).</title>
        <authorList>
            <person name="Tran P."/>
        </authorList>
    </citation>
    <scope>NUCLEOTIDE SEQUENCE</scope>
    <source>
        <strain evidence="14">K_DeepCast_65m_m2_066</strain>
    </source>
</reference>
<feature type="non-terminal residue" evidence="14">
    <location>
        <position position="444"/>
    </location>
</feature>
<organism evidence="14 15">
    <name type="scientific">Tectimicrobiota bacterium</name>
    <dbReference type="NCBI Taxonomy" id="2528274"/>
    <lineage>
        <taxon>Bacteria</taxon>
        <taxon>Pseudomonadati</taxon>
        <taxon>Nitrospinota/Tectimicrobiota group</taxon>
        <taxon>Candidatus Tectimicrobiota</taxon>
    </lineage>
</organism>
<dbReference type="InterPro" id="IPR038987">
    <property type="entry name" value="MoeA-like"/>
</dbReference>
<dbReference type="SUPFAM" id="SSF63882">
    <property type="entry name" value="MoeA N-terminal region -like"/>
    <property type="match status" value="1"/>
</dbReference>
<comment type="pathway">
    <text evidence="3 11">Cofactor biosynthesis; molybdopterin biosynthesis.</text>
</comment>
<dbReference type="FunFam" id="3.40.980.10:FF:000004">
    <property type="entry name" value="Molybdopterin molybdenumtransferase"/>
    <property type="match status" value="1"/>
</dbReference>
<name>A0A938B504_UNCTE</name>
<dbReference type="EC" id="2.10.1.1" evidence="11"/>
<evidence type="ECO:0000256" key="1">
    <source>
        <dbReference type="ARBA" id="ARBA00001946"/>
    </source>
</evidence>
<dbReference type="Gene3D" id="2.40.340.10">
    <property type="entry name" value="MoeA, C-terminal, domain IV"/>
    <property type="match status" value="1"/>
</dbReference>
<dbReference type="InterPro" id="IPR001453">
    <property type="entry name" value="MoaB/Mog_dom"/>
</dbReference>
<evidence type="ECO:0000256" key="7">
    <source>
        <dbReference type="ARBA" id="ARBA00022723"/>
    </source>
</evidence>
<dbReference type="InterPro" id="IPR036425">
    <property type="entry name" value="MoaB/Mog-like_dom_sf"/>
</dbReference>
<evidence type="ECO:0000256" key="4">
    <source>
        <dbReference type="ARBA" id="ARBA00010763"/>
    </source>
</evidence>
<evidence type="ECO:0000313" key="14">
    <source>
        <dbReference type="EMBL" id="MBM3227026.1"/>
    </source>
</evidence>
<dbReference type="Pfam" id="PF03454">
    <property type="entry name" value="MoeA_C"/>
    <property type="match status" value="1"/>
</dbReference>
<accession>A0A938B504</accession>
<comment type="caution">
    <text evidence="14">The sequence shown here is derived from an EMBL/GenBank/DDBJ whole genome shotgun (WGS) entry which is preliminary data.</text>
</comment>
<dbReference type="SUPFAM" id="SSF53218">
    <property type="entry name" value="Molybdenum cofactor biosynthesis proteins"/>
    <property type="match status" value="1"/>
</dbReference>
<evidence type="ECO:0000256" key="12">
    <source>
        <dbReference type="SAM" id="MobiDB-lite"/>
    </source>
</evidence>
<dbReference type="SUPFAM" id="SSF63867">
    <property type="entry name" value="MoeA C-terminal domain-like"/>
    <property type="match status" value="1"/>
</dbReference>
<dbReference type="EMBL" id="VGLS01001155">
    <property type="protein sequence ID" value="MBM3227026.1"/>
    <property type="molecule type" value="Genomic_DNA"/>
</dbReference>
<dbReference type="GO" id="GO:0005829">
    <property type="term" value="C:cytosol"/>
    <property type="evidence" value="ECO:0007669"/>
    <property type="project" value="TreeGrafter"/>
</dbReference>
<dbReference type="NCBIfam" id="NF045515">
    <property type="entry name" value="Glp_gephyrin"/>
    <property type="match status" value="1"/>
</dbReference>
<dbReference type="Gene3D" id="3.90.105.10">
    <property type="entry name" value="Molybdopterin biosynthesis moea protein, domain 2"/>
    <property type="match status" value="1"/>
</dbReference>
<dbReference type="GO" id="GO:0006777">
    <property type="term" value="P:Mo-molybdopterin cofactor biosynthetic process"/>
    <property type="evidence" value="ECO:0007669"/>
    <property type="project" value="UniProtKB-UniRule"/>
</dbReference>
<dbReference type="AlphaFoldDB" id="A0A938B504"/>
<dbReference type="PANTHER" id="PTHR10192">
    <property type="entry name" value="MOLYBDOPTERIN BIOSYNTHESIS PROTEIN"/>
    <property type="match status" value="1"/>
</dbReference>
<gene>
    <name evidence="14" type="ORF">FJZ47_24940</name>
</gene>
<dbReference type="InterPro" id="IPR036135">
    <property type="entry name" value="MoeA_linker/N_sf"/>
</dbReference>
<dbReference type="InterPro" id="IPR005110">
    <property type="entry name" value="MoeA_linker/N"/>
</dbReference>
<dbReference type="Gene3D" id="3.40.980.10">
    <property type="entry name" value="MoaB/Mog-like domain"/>
    <property type="match status" value="1"/>
</dbReference>
<dbReference type="FunFam" id="2.170.190.11:FF:000001">
    <property type="entry name" value="Molybdopterin molybdenumtransferase"/>
    <property type="match status" value="1"/>
</dbReference>
<dbReference type="CDD" id="cd00887">
    <property type="entry name" value="MoeA"/>
    <property type="match status" value="1"/>
</dbReference>
<dbReference type="InterPro" id="IPR036688">
    <property type="entry name" value="MoeA_C_domain_IV_sf"/>
</dbReference>
<feature type="domain" description="MoaB/Mog" evidence="13">
    <location>
        <begin position="247"/>
        <end position="384"/>
    </location>
</feature>
<keyword evidence="5 11" id="KW-0500">Molybdenum</keyword>
<comment type="catalytic activity">
    <reaction evidence="10">
        <text>adenylyl-molybdopterin + molybdate = Mo-molybdopterin + AMP + H(+)</text>
        <dbReference type="Rhea" id="RHEA:35047"/>
        <dbReference type="ChEBI" id="CHEBI:15378"/>
        <dbReference type="ChEBI" id="CHEBI:36264"/>
        <dbReference type="ChEBI" id="CHEBI:62727"/>
        <dbReference type="ChEBI" id="CHEBI:71302"/>
        <dbReference type="ChEBI" id="CHEBI:456215"/>
        <dbReference type="EC" id="2.10.1.1"/>
    </reaction>
</comment>
<dbReference type="GO" id="GO:0061599">
    <property type="term" value="F:molybdopterin molybdotransferase activity"/>
    <property type="evidence" value="ECO:0007669"/>
    <property type="project" value="UniProtKB-UniRule"/>
</dbReference>
<dbReference type="NCBIfam" id="TIGR00177">
    <property type="entry name" value="molyb_syn"/>
    <property type="match status" value="1"/>
</dbReference>
<evidence type="ECO:0000256" key="2">
    <source>
        <dbReference type="ARBA" id="ARBA00002901"/>
    </source>
</evidence>
<dbReference type="SMART" id="SM00852">
    <property type="entry name" value="MoCF_biosynth"/>
    <property type="match status" value="1"/>
</dbReference>
<sequence length="444" mass="47247">MMQEHYTIKRTRCAGTIMRTMTTPQAALGSPVGGRASCGMILTMSTDLLSAVVLSSIRHDDEELGMKQAVRVAEAQDIVLGCLQPVGIEKVALLEALHRVTAEEVTAPRHIPLEDNSAMDGYAVRHADVAAAARDHPAVLQVLEVLPAGRSPRHAILPGTAVKIMTGAPLPQGADTVVQVEHTDGSDAQVQIYRAPRLGSNLRRRGEDIRAGESVLAVQTPLRPAELGVLASLGKAQVLVYQRPRVAILATGDEIIDPGEPDTQGKILNSNSYSLAGQVAEAGGIPLLLGVAPDQREIMSQCIASGLRADVLITSGGVSVGTFDYVRECLDAFGFQARFWTVAVRPGSPATFGMVGQVPVFSLPGNPVASMVTFELFVRPALRKMTGQRELFRAYSEAILQDAVEKRQGVRTLLRGVLQQQDGQTTVSTTGPQGSGILRSMSLA</sequence>
<evidence type="ECO:0000256" key="5">
    <source>
        <dbReference type="ARBA" id="ARBA00022505"/>
    </source>
</evidence>
<comment type="function">
    <text evidence="2 11">Catalyzes the insertion of molybdate into adenylated molybdopterin with the concomitant release of AMP.</text>
</comment>
<comment type="cofactor">
    <cofactor evidence="1 11">
        <name>Mg(2+)</name>
        <dbReference type="ChEBI" id="CHEBI:18420"/>
    </cofactor>
</comment>
<dbReference type="PANTHER" id="PTHR10192:SF5">
    <property type="entry name" value="GEPHYRIN"/>
    <property type="match status" value="1"/>
</dbReference>
<evidence type="ECO:0000256" key="10">
    <source>
        <dbReference type="ARBA" id="ARBA00047317"/>
    </source>
</evidence>
<dbReference type="GO" id="GO:0046872">
    <property type="term" value="F:metal ion binding"/>
    <property type="evidence" value="ECO:0007669"/>
    <property type="project" value="UniProtKB-UniRule"/>
</dbReference>
<keyword evidence="9 11" id="KW-0501">Molybdenum cofactor biosynthesis</keyword>
<evidence type="ECO:0000256" key="8">
    <source>
        <dbReference type="ARBA" id="ARBA00022842"/>
    </source>
</evidence>
<comment type="similarity">
    <text evidence="4 11">Belongs to the MoeA family.</text>
</comment>
<dbReference type="Proteomes" id="UP000712673">
    <property type="component" value="Unassembled WGS sequence"/>
</dbReference>
<dbReference type="InterPro" id="IPR005111">
    <property type="entry name" value="MoeA_C_domain_IV"/>
</dbReference>
<evidence type="ECO:0000259" key="13">
    <source>
        <dbReference type="SMART" id="SM00852"/>
    </source>
</evidence>
<dbReference type="Pfam" id="PF00994">
    <property type="entry name" value="MoCF_biosynth"/>
    <property type="match status" value="1"/>
</dbReference>
<protein>
    <recommendedName>
        <fullName evidence="11">Molybdopterin molybdenumtransferase</fullName>
        <ecNumber evidence="11">2.10.1.1</ecNumber>
    </recommendedName>
</protein>
<feature type="region of interest" description="Disordered" evidence="12">
    <location>
        <begin position="421"/>
        <end position="444"/>
    </location>
</feature>
<keyword evidence="8 11" id="KW-0460">Magnesium</keyword>
<proteinExistence type="inferred from homology"/>
<evidence type="ECO:0000256" key="6">
    <source>
        <dbReference type="ARBA" id="ARBA00022679"/>
    </source>
</evidence>
<dbReference type="Gene3D" id="2.170.190.11">
    <property type="entry name" value="Molybdopterin biosynthesis moea protein, domain 3"/>
    <property type="match status" value="1"/>
</dbReference>